<dbReference type="Pfam" id="PF13838">
    <property type="entry name" value="Clathrin_H_link"/>
    <property type="match status" value="1"/>
</dbReference>
<dbReference type="AlphaFoldDB" id="A0AAV4AKL9"/>
<comment type="caution">
    <text evidence="3">The sequence shown here is derived from an EMBL/GenBank/DDBJ whole genome shotgun (WGS) entry which is preliminary data.</text>
</comment>
<organism evidence="3 4">
    <name type="scientific">Plakobranchus ocellatus</name>
    <dbReference type="NCBI Taxonomy" id="259542"/>
    <lineage>
        <taxon>Eukaryota</taxon>
        <taxon>Metazoa</taxon>
        <taxon>Spiralia</taxon>
        <taxon>Lophotrochozoa</taxon>
        <taxon>Mollusca</taxon>
        <taxon>Gastropoda</taxon>
        <taxon>Heterobranchia</taxon>
        <taxon>Euthyneura</taxon>
        <taxon>Panpulmonata</taxon>
        <taxon>Sacoglossa</taxon>
        <taxon>Placobranchoidea</taxon>
        <taxon>Plakobranchidae</taxon>
        <taxon>Plakobranchus</taxon>
    </lineage>
</organism>
<name>A0AAV4AKL9_9GAST</name>
<reference evidence="3 4" key="1">
    <citation type="journal article" date="2021" name="Elife">
        <title>Chloroplast acquisition without the gene transfer in kleptoplastic sea slugs, Plakobranchus ocellatus.</title>
        <authorList>
            <person name="Maeda T."/>
            <person name="Takahashi S."/>
            <person name="Yoshida T."/>
            <person name="Shimamura S."/>
            <person name="Takaki Y."/>
            <person name="Nagai Y."/>
            <person name="Toyoda A."/>
            <person name="Suzuki Y."/>
            <person name="Arimoto A."/>
            <person name="Ishii H."/>
            <person name="Satoh N."/>
            <person name="Nishiyama T."/>
            <person name="Hasebe M."/>
            <person name="Maruyama T."/>
            <person name="Minagawa J."/>
            <person name="Obokata J."/>
            <person name="Shigenobu S."/>
        </authorList>
    </citation>
    <scope>NUCLEOTIDE SEQUENCE [LARGE SCALE GENOMIC DNA]</scope>
</reference>
<feature type="coiled-coil region" evidence="1">
    <location>
        <begin position="21"/>
        <end position="48"/>
    </location>
</feature>
<feature type="compositionally biased region" description="Basic and acidic residues" evidence="2">
    <location>
        <begin position="517"/>
        <end position="528"/>
    </location>
</feature>
<feature type="region of interest" description="Disordered" evidence="2">
    <location>
        <begin position="516"/>
        <end position="661"/>
    </location>
</feature>
<evidence type="ECO:0000256" key="2">
    <source>
        <dbReference type="SAM" id="MobiDB-lite"/>
    </source>
</evidence>
<dbReference type="InterPro" id="IPR016024">
    <property type="entry name" value="ARM-type_fold"/>
</dbReference>
<dbReference type="PANTHER" id="PTHR10292:SF11">
    <property type="entry name" value="CLATHRIN HEAVY CHAIN LINKER DOMAIN-CONTAINING PROTEIN 1"/>
    <property type="match status" value="1"/>
</dbReference>
<dbReference type="Gene3D" id="1.25.40.30">
    <property type="match status" value="1"/>
</dbReference>
<dbReference type="Proteomes" id="UP000735302">
    <property type="component" value="Unassembled WGS sequence"/>
</dbReference>
<protein>
    <submittedName>
        <fullName evidence="3">Clathrin heavy chain linker domain-containing protein 1-like</fullName>
    </submittedName>
</protein>
<keyword evidence="1" id="KW-0175">Coiled coil</keyword>
<evidence type="ECO:0000313" key="3">
    <source>
        <dbReference type="EMBL" id="GFO07338.1"/>
    </source>
</evidence>
<evidence type="ECO:0000313" key="4">
    <source>
        <dbReference type="Proteomes" id="UP000735302"/>
    </source>
</evidence>
<dbReference type="SUPFAM" id="SSF48371">
    <property type="entry name" value="ARM repeat"/>
    <property type="match status" value="1"/>
</dbReference>
<gene>
    <name evidence="3" type="ORF">PoB_003384300</name>
</gene>
<keyword evidence="4" id="KW-1185">Reference proteome</keyword>
<evidence type="ECO:0000256" key="1">
    <source>
        <dbReference type="SAM" id="Coils"/>
    </source>
</evidence>
<dbReference type="EMBL" id="BLXT01003865">
    <property type="protein sequence ID" value="GFO07338.1"/>
    <property type="molecule type" value="Genomic_DNA"/>
</dbReference>
<accession>A0AAV4AKL9</accession>
<feature type="region of interest" description="Disordered" evidence="2">
    <location>
        <begin position="179"/>
        <end position="199"/>
    </location>
</feature>
<dbReference type="InterPro" id="IPR012331">
    <property type="entry name" value="Clathrin_H-chain_linker"/>
</dbReference>
<proteinExistence type="predicted"/>
<sequence>MEAACYQLYPYPDDVLKDIQINIVKKENEALQSELAEIQAIKDEREKRPKTAETPKRHLKKDNRLIPGLTLEETTDMKILQKKFDTLDRQLKELNISLKARFLPKAHKVQLKETLDEKVAYRDKLLWQSQVYKTRGQKLKIALEAAQAYNQMKPPHQTVGDAVMIAFHQASGALRAEIEKADGDQSEATHASFEDDDPNKEKEAEMMLEYIERFNELFEDGHFEQAAVHAANSPKGILRTQATLAKFRDVKTPNRGRSPLLAFCDALMSSVKAAGSKPNEALSMDCMGAGLRENRLELAYHWLSQDRLTLSHGLGRMIAEHCSCPVPCRCGCQALAQAVFVRLKAHDDVLMSMLRQGKMQGALQYGKLWFCITSENIGELLAISPCQQFVDGLMESESGGKKPILNVSLGKLLETMIGLDLPDLAGNLIKEMLKPDYENRERAFPILTLQRAVVLDRGTTTSQQWASMAEYLGAHGQEEMGLRLLAMSTVVDTLFLAWAAVHEDRKVSFSANVLTKSDSDADDPKDGEDAGDESSDGMSSRSRESTSMDHSSRETSPEVSMRFKANKSPVGSILKRQKSTGAEDMVRSSEVSPQKVSTPRAKKGVRMGGIEGPTLATDGGASNEIIGSSTPRVTGKKTGGIKFMNNDPYTSNPESADESEA</sequence>
<dbReference type="PANTHER" id="PTHR10292">
    <property type="entry name" value="CLATHRIN HEAVY CHAIN RELATED"/>
    <property type="match status" value="1"/>
</dbReference>
<feature type="compositionally biased region" description="Basic and acidic residues" evidence="2">
    <location>
        <begin position="541"/>
        <end position="556"/>
    </location>
</feature>